<comment type="subcellular location">
    <subcellularLocation>
        <location evidence="1">Cell membrane</location>
        <topology evidence="1">Multi-pass membrane protein</topology>
    </subcellularLocation>
</comment>
<feature type="transmembrane region" description="Helical" evidence="7">
    <location>
        <begin position="211"/>
        <end position="231"/>
    </location>
</feature>
<dbReference type="RefSeq" id="WP_015794163.1">
    <property type="nucleotide sequence ID" value="NC_013131.1"/>
</dbReference>
<evidence type="ECO:0000256" key="1">
    <source>
        <dbReference type="ARBA" id="ARBA00004651"/>
    </source>
</evidence>
<keyword evidence="4 7" id="KW-0812">Transmembrane</keyword>
<dbReference type="Pfam" id="PF07690">
    <property type="entry name" value="MFS_1"/>
    <property type="match status" value="1"/>
</dbReference>
<dbReference type="PANTHER" id="PTHR42718">
    <property type="entry name" value="MAJOR FACILITATOR SUPERFAMILY MULTIDRUG TRANSPORTER MFSC"/>
    <property type="match status" value="1"/>
</dbReference>
<feature type="transmembrane region" description="Helical" evidence="7">
    <location>
        <begin position="279"/>
        <end position="304"/>
    </location>
</feature>
<evidence type="ECO:0000256" key="4">
    <source>
        <dbReference type="ARBA" id="ARBA00022692"/>
    </source>
</evidence>
<keyword evidence="3" id="KW-1003">Cell membrane</keyword>
<dbReference type="GO" id="GO:0022857">
    <property type="term" value="F:transmembrane transporter activity"/>
    <property type="evidence" value="ECO:0007669"/>
    <property type="project" value="InterPro"/>
</dbReference>
<dbReference type="SUPFAM" id="SSF103473">
    <property type="entry name" value="MFS general substrate transporter"/>
    <property type="match status" value="1"/>
</dbReference>
<sequence length="481" mass="47854">MEQDTDLEQEATGVEHTEAGGRWTALTLLCLAQFMLIVDITAVNLALPSMAQDLDLGRQSLTWVPAAYTLCFGGLLLLGGRLADGLGRRRAFLIGLAAFTGASLLSGAAHTGSELIAGRAAQGVAAALLSPAALSIVTTTFHGPERTKALGVWGAIGGAGAAVGVLVGGALTSGPGWRWVFFVNLPVGLAVLALLPRLVPASAPARSLRGVDVPGALTATATAALLVYGLIHAGSSGWGTAATMLPLAGAVLAAGALVLVERSAPQPLLRPGLVRNRAVVAGTAVMFAATILLLTGFFLVSWYLQHRAGYSALKTGVVYLPVAVATGLGAHLASRSLGHLGFRPTAVSGFVVAAVGALLLTRLPASGNAALAVLPGFLLLSAGVGMALVTATTVALHEADHTEAGLISGLVNTGHELGSALGVALASVLAAGSLGVTATGVGGFRTAFAVAAGIAAVAGVTALGLLPAGRPDPTARPAFAH</sequence>
<feature type="transmembrane region" description="Helical" evidence="7">
    <location>
        <begin position="116"/>
        <end position="137"/>
    </location>
</feature>
<dbReference type="PANTHER" id="PTHR42718:SF46">
    <property type="entry name" value="BLR6921 PROTEIN"/>
    <property type="match status" value="1"/>
</dbReference>
<evidence type="ECO:0000256" key="3">
    <source>
        <dbReference type="ARBA" id="ARBA00022475"/>
    </source>
</evidence>
<keyword evidence="5 7" id="KW-1133">Transmembrane helix</keyword>
<organism evidence="9 10">
    <name type="scientific">Catenulispora acidiphila (strain DSM 44928 / JCM 14897 / NBRC 102108 / NRRL B-24433 / ID139908)</name>
    <dbReference type="NCBI Taxonomy" id="479433"/>
    <lineage>
        <taxon>Bacteria</taxon>
        <taxon>Bacillati</taxon>
        <taxon>Actinomycetota</taxon>
        <taxon>Actinomycetes</taxon>
        <taxon>Catenulisporales</taxon>
        <taxon>Catenulisporaceae</taxon>
        <taxon>Catenulispora</taxon>
    </lineage>
</organism>
<name>C7QAW1_CATAD</name>
<feature type="transmembrane region" description="Helical" evidence="7">
    <location>
        <begin position="345"/>
        <end position="363"/>
    </location>
</feature>
<dbReference type="OrthoDB" id="7375466at2"/>
<dbReference type="EMBL" id="CP001700">
    <property type="protein sequence ID" value="ACU74434.1"/>
    <property type="molecule type" value="Genomic_DNA"/>
</dbReference>
<evidence type="ECO:0000256" key="7">
    <source>
        <dbReference type="SAM" id="Phobius"/>
    </source>
</evidence>
<proteinExistence type="predicted"/>
<dbReference type="InterPro" id="IPR036259">
    <property type="entry name" value="MFS_trans_sf"/>
</dbReference>
<dbReference type="CDD" id="cd17321">
    <property type="entry name" value="MFS_MMR_MDR_like"/>
    <property type="match status" value="1"/>
</dbReference>
<keyword evidence="10" id="KW-1185">Reference proteome</keyword>
<dbReference type="InParanoid" id="C7QAW1"/>
<dbReference type="HOGENOM" id="CLU_000960_28_2_11"/>
<dbReference type="Proteomes" id="UP000000851">
    <property type="component" value="Chromosome"/>
</dbReference>
<feature type="transmembrane region" description="Helical" evidence="7">
    <location>
        <begin position="237"/>
        <end position="259"/>
    </location>
</feature>
<feature type="transmembrane region" description="Helical" evidence="7">
    <location>
        <begin position="91"/>
        <end position="110"/>
    </location>
</feature>
<dbReference type="STRING" id="479433.Caci_5575"/>
<dbReference type="PROSITE" id="PS00216">
    <property type="entry name" value="SUGAR_TRANSPORT_1"/>
    <property type="match status" value="1"/>
</dbReference>
<dbReference type="GO" id="GO:0005886">
    <property type="term" value="C:plasma membrane"/>
    <property type="evidence" value="ECO:0007669"/>
    <property type="project" value="UniProtKB-SubCell"/>
</dbReference>
<reference evidence="9 10" key="1">
    <citation type="journal article" date="2009" name="Stand. Genomic Sci.">
        <title>Complete genome sequence of Catenulispora acidiphila type strain (ID 139908).</title>
        <authorList>
            <person name="Copeland A."/>
            <person name="Lapidus A."/>
            <person name="Glavina Del Rio T."/>
            <person name="Nolan M."/>
            <person name="Lucas S."/>
            <person name="Chen F."/>
            <person name="Tice H."/>
            <person name="Cheng J.F."/>
            <person name="Bruce D."/>
            <person name="Goodwin L."/>
            <person name="Pitluck S."/>
            <person name="Mikhailova N."/>
            <person name="Pati A."/>
            <person name="Ivanova N."/>
            <person name="Mavromatis K."/>
            <person name="Chen A."/>
            <person name="Palaniappan K."/>
            <person name="Chain P."/>
            <person name="Land M."/>
            <person name="Hauser L."/>
            <person name="Chang Y.J."/>
            <person name="Jeffries C.D."/>
            <person name="Chertkov O."/>
            <person name="Brettin T."/>
            <person name="Detter J.C."/>
            <person name="Han C."/>
            <person name="Ali Z."/>
            <person name="Tindall B.J."/>
            <person name="Goker M."/>
            <person name="Bristow J."/>
            <person name="Eisen J.A."/>
            <person name="Markowitz V."/>
            <person name="Hugenholtz P."/>
            <person name="Kyrpides N.C."/>
            <person name="Klenk H.P."/>
        </authorList>
    </citation>
    <scope>NUCLEOTIDE SEQUENCE [LARGE SCALE GENOMIC DNA]</scope>
    <source>
        <strain evidence="10">DSM 44928 / JCM 14897 / NBRC 102108 / NRRL B-24433 / ID139908</strain>
    </source>
</reference>
<evidence type="ECO:0000256" key="2">
    <source>
        <dbReference type="ARBA" id="ARBA00022448"/>
    </source>
</evidence>
<feature type="transmembrane region" description="Helical" evidence="7">
    <location>
        <begin position="149"/>
        <end position="171"/>
    </location>
</feature>
<dbReference type="eggNOG" id="COG0477">
    <property type="taxonomic scope" value="Bacteria"/>
</dbReference>
<dbReference type="AlphaFoldDB" id="C7QAW1"/>
<feature type="transmembrane region" description="Helical" evidence="7">
    <location>
        <begin position="60"/>
        <end position="79"/>
    </location>
</feature>
<evidence type="ECO:0000256" key="5">
    <source>
        <dbReference type="ARBA" id="ARBA00022989"/>
    </source>
</evidence>
<feature type="transmembrane region" description="Helical" evidence="7">
    <location>
        <begin position="26"/>
        <end position="48"/>
    </location>
</feature>
<dbReference type="PROSITE" id="PS50850">
    <property type="entry name" value="MFS"/>
    <property type="match status" value="1"/>
</dbReference>
<dbReference type="PRINTS" id="PR01036">
    <property type="entry name" value="TCRTETB"/>
</dbReference>
<dbReference type="InterPro" id="IPR005829">
    <property type="entry name" value="Sugar_transporter_CS"/>
</dbReference>
<dbReference type="InterPro" id="IPR020846">
    <property type="entry name" value="MFS_dom"/>
</dbReference>
<accession>C7QAW1</accession>
<feature type="domain" description="Major facilitator superfamily (MFS) profile" evidence="8">
    <location>
        <begin position="25"/>
        <end position="470"/>
    </location>
</feature>
<protein>
    <submittedName>
        <fullName evidence="9">Major facilitator superfamily MFS_1</fullName>
    </submittedName>
</protein>
<evidence type="ECO:0000256" key="6">
    <source>
        <dbReference type="ARBA" id="ARBA00023136"/>
    </source>
</evidence>
<feature type="transmembrane region" description="Helical" evidence="7">
    <location>
        <begin position="447"/>
        <end position="466"/>
    </location>
</feature>
<feature type="transmembrane region" description="Helical" evidence="7">
    <location>
        <begin position="177"/>
        <end position="199"/>
    </location>
</feature>
<evidence type="ECO:0000313" key="9">
    <source>
        <dbReference type="EMBL" id="ACU74434.1"/>
    </source>
</evidence>
<keyword evidence="2" id="KW-0813">Transport</keyword>
<dbReference type="InterPro" id="IPR011701">
    <property type="entry name" value="MFS"/>
</dbReference>
<feature type="transmembrane region" description="Helical" evidence="7">
    <location>
        <begin position="369"/>
        <end position="396"/>
    </location>
</feature>
<keyword evidence="6 7" id="KW-0472">Membrane</keyword>
<evidence type="ECO:0000313" key="10">
    <source>
        <dbReference type="Proteomes" id="UP000000851"/>
    </source>
</evidence>
<dbReference type="Gene3D" id="1.20.1720.10">
    <property type="entry name" value="Multidrug resistance protein D"/>
    <property type="match status" value="1"/>
</dbReference>
<gene>
    <name evidence="9" type="ordered locus">Caci_5575</name>
</gene>
<dbReference type="Gene3D" id="1.20.1250.20">
    <property type="entry name" value="MFS general substrate transporter like domains"/>
    <property type="match status" value="1"/>
</dbReference>
<feature type="transmembrane region" description="Helical" evidence="7">
    <location>
        <begin position="417"/>
        <end position="441"/>
    </location>
</feature>
<dbReference type="KEGG" id="cai:Caci_5575"/>
<evidence type="ECO:0000259" key="8">
    <source>
        <dbReference type="PROSITE" id="PS50850"/>
    </source>
</evidence>